<accession>A0AAW0MM28</accession>
<feature type="region of interest" description="Disordered" evidence="1">
    <location>
        <begin position="406"/>
        <end position="425"/>
    </location>
</feature>
<keyword evidence="3" id="KW-1185">Reference proteome</keyword>
<reference evidence="3" key="1">
    <citation type="submission" date="2024-04" db="EMBL/GenBank/DDBJ databases">
        <title>Salinicola lusitanus LLJ914,a marine bacterium isolated from the Okinawa Trough.</title>
        <authorList>
            <person name="Li J."/>
        </authorList>
    </citation>
    <scope>NUCLEOTIDE SEQUENCE [LARGE SCALE GENOMIC DNA]</scope>
</reference>
<evidence type="ECO:0000256" key="1">
    <source>
        <dbReference type="SAM" id="MobiDB-lite"/>
    </source>
</evidence>
<protein>
    <recommendedName>
        <fullName evidence="4">Reverse transcriptase zinc-binding domain-containing protein</fullName>
    </recommendedName>
</protein>
<proteinExistence type="predicted"/>
<name>A0AAW0MM28_9GOBI</name>
<sequence>MMMIPRIQFKRCLALALSEDEITSVLAKELRLDGQARGLWRSLTGDLPTCPLEELNPNSVTSRSIRNEEFEKWAALQWHGLGIRCFKADKISNSWLKNPWKKGLSEAEFTLALKARTRTFPSASHRTGCSLPRCRLCHNGPESLGHLTCACAALKAMRLERHNAICRLLLRVASSLGWTCRSEPKLAHMVDIAVCLESEESTLLDMEFFKRAKYLPFTSVAKDLDPSIRCVQVWGFPMGARGKWHKPNTNFLRKLGVPECKLEEKAKQFSMLALYGTLRTCKTFNRLVTGKTAAEDSSSSAGDGPGTPSKPIPFAWYLLNFGHHLPSCELWPGHVRGWCKASTPGHKVRVHPPSPFHPLGSPLVPAGPWMIITPLELWPGHVRGWCRAPTPGFKVRACPQAGPPPVQTFGSPVTSGLGRNTPWEL</sequence>
<comment type="caution">
    <text evidence="2">The sequence shown here is derived from an EMBL/GenBank/DDBJ whole genome shotgun (WGS) entry which is preliminary data.</text>
</comment>
<organism evidence="2 3">
    <name type="scientific">Mugilogobius chulae</name>
    <name type="common">yellowstripe goby</name>
    <dbReference type="NCBI Taxonomy" id="88201"/>
    <lineage>
        <taxon>Eukaryota</taxon>
        <taxon>Metazoa</taxon>
        <taxon>Chordata</taxon>
        <taxon>Craniata</taxon>
        <taxon>Vertebrata</taxon>
        <taxon>Euteleostomi</taxon>
        <taxon>Actinopterygii</taxon>
        <taxon>Neopterygii</taxon>
        <taxon>Teleostei</taxon>
        <taxon>Neoteleostei</taxon>
        <taxon>Acanthomorphata</taxon>
        <taxon>Gobiaria</taxon>
        <taxon>Gobiiformes</taxon>
        <taxon>Gobioidei</taxon>
        <taxon>Gobiidae</taxon>
        <taxon>Gobionellinae</taxon>
        <taxon>Mugilogobius</taxon>
    </lineage>
</organism>
<dbReference type="AlphaFoldDB" id="A0AAW0MM28"/>
<gene>
    <name evidence="2" type="ORF">WMY93_029824</name>
</gene>
<evidence type="ECO:0000313" key="3">
    <source>
        <dbReference type="Proteomes" id="UP001460270"/>
    </source>
</evidence>
<evidence type="ECO:0008006" key="4">
    <source>
        <dbReference type="Google" id="ProtNLM"/>
    </source>
</evidence>
<evidence type="ECO:0000313" key="2">
    <source>
        <dbReference type="EMBL" id="KAK7881415.1"/>
    </source>
</evidence>
<dbReference type="EMBL" id="JBBPFD010000022">
    <property type="protein sequence ID" value="KAK7881415.1"/>
    <property type="molecule type" value="Genomic_DNA"/>
</dbReference>
<feature type="compositionally biased region" description="Polar residues" evidence="1">
    <location>
        <begin position="408"/>
        <end position="418"/>
    </location>
</feature>
<dbReference type="Proteomes" id="UP001460270">
    <property type="component" value="Unassembled WGS sequence"/>
</dbReference>